<comment type="caution">
    <text evidence="1">The sequence shown here is derived from an EMBL/GenBank/DDBJ whole genome shotgun (WGS) entry which is preliminary data.</text>
</comment>
<accession>X1THD5</accession>
<evidence type="ECO:0000313" key="1">
    <source>
        <dbReference type="EMBL" id="GAJ04694.1"/>
    </source>
</evidence>
<protein>
    <submittedName>
        <fullName evidence="1">Uncharacterized protein</fullName>
    </submittedName>
</protein>
<sequence>LDQYEDEYRKVLLDRIQAKLNGQPITVAEAAPEEPEMDLVDALMASINAEKAKAEANGTLSERIEELKTTEVK</sequence>
<dbReference type="EMBL" id="BARW01034283">
    <property type="protein sequence ID" value="GAJ04694.1"/>
    <property type="molecule type" value="Genomic_DNA"/>
</dbReference>
<organism evidence="1">
    <name type="scientific">marine sediment metagenome</name>
    <dbReference type="NCBI Taxonomy" id="412755"/>
    <lineage>
        <taxon>unclassified sequences</taxon>
        <taxon>metagenomes</taxon>
        <taxon>ecological metagenomes</taxon>
    </lineage>
</organism>
<gene>
    <name evidence="1" type="ORF">S12H4_53768</name>
</gene>
<proteinExistence type="predicted"/>
<name>X1THD5_9ZZZZ</name>
<feature type="non-terminal residue" evidence="1">
    <location>
        <position position="1"/>
    </location>
</feature>
<dbReference type="AlphaFoldDB" id="X1THD5"/>
<reference evidence="1" key="1">
    <citation type="journal article" date="2014" name="Front. Microbiol.">
        <title>High frequency of phylogenetically diverse reductive dehalogenase-homologous genes in deep subseafloor sedimentary metagenomes.</title>
        <authorList>
            <person name="Kawai M."/>
            <person name="Futagami T."/>
            <person name="Toyoda A."/>
            <person name="Takaki Y."/>
            <person name="Nishi S."/>
            <person name="Hori S."/>
            <person name="Arai W."/>
            <person name="Tsubouchi T."/>
            <person name="Morono Y."/>
            <person name="Uchiyama I."/>
            <person name="Ito T."/>
            <person name="Fujiyama A."/>
            <person name="Inagaki F."/>
            <person name="Takami H."/>
        </authorList>
    </citation>
    <scope>NUCLEOTIDE SEQUENCE</scope>
    <source>
        <strain evidence="1">Expedition CK06-06</strain>
    </source>
</reference>